<sequence length="432" mass="46412">MSHSQKLTEKRAALVADAESVVTLAESEERDLTPDEEVKINGLLAEARSLDESINTHAELEKRSAEAAELRASNGISDATAPSRVIREARTYTANSSNSFLADAFSAQFQGDYNAKERITRHMNEERIERRDVTTANFAGLVVPQFLTDLAAPLARAGRPVADAARKHPLPSQGMTLSISKITTGSSTASQSEGASVSETNMDDTKLDISVVTIAGQQTVSRQALERGTGIDSIVMQDLISSYHTTLDAAVVAELLASAGQTVTYTDASPTVPELYPKLMDAIQKVQTTYYGGVNAIIMHPRRLAFIMASLDTANRPLVVPSPRSQNAVATGSNLVIGNSGYEIAGIPIITDANVSTAQGAGTNQDTIYIGNLNELHLWEDQGAPMYLRFDQPKAAELDVLCVVYGYNAYTANRYPNAWAQINGTGLVTPTF</sequence>
<dbReference type="NCBIfam" id="TIGR01554">
    <property type="entry name" value="major_cap_HK97"/>
    <property type="match status" value="1"/>
</dbReference>
<reference evidence="4" key="1">
    <citation type="submission" date="2020-04" db="EMBL/GenBank/DDBJ databases">
        <authorList>
            <person name="Chiriac C."/>
            <person name="Salcher M."/>
            <person name="Ghai R."/>
            <person name="Kavagutti S V."/>
        </authorList>
    </citation>
    <scope>NUCLEOTIDE SEQUENCE</scope>
</reference>
<keyword evidence="2" id="KW-0946">Virion</keyword>
<evidence type="ECO:0000256" key="2">
    <source>
        <dbReference type="ARBA" id="ARBA00022844"/>
    </source>
</evidence>
<comment type="subcellular location">
    <subcellularLocation>
        <location evidence="1">Virion</location>
    </subcellularLocation>
</comment>
<name>A0A6J5MY95_9CAUD</name>
<evidence type="ECO:0000313" key="4">
    <source>
        <dbReference type="EMBL" id="CAB4148729.1"/>
    </source>
</evidence>
<proteinExistence type="predicted"/>
<dbReference type="GO" id="GO:0044423">
    <property type="term" value="C:virion component"/>
    <property type="evidence" value="ECO:0007669"/>
    <property type="project" value="UniProtKB-KW"/>
</dbReference>
<feature type="domain" description="Phage capsid-like C-terminal" evidence="3">
    <location>
        <begin position="140"/>
        <end position="383"/>
    </location>
</feature>
<accession>A0A6J5MY95</accession>
<gene>
    <name evidence="4" type="ORF">UFOVP526_21</name>
</gene>
<evidence type="ECO:0000256" key="1">
    <source>
        <dbReference type="ARBA" id="ARBA00004328"/>
    </source>
</evidence>
<organism evidence="4">
    <name type="scientific">uncultured Caudovirales phage</name>
    <dbReference type="NCBI Taxonomy" id="2100421"/>
    <lineage>
        <taxon>Viruses</taxon>
        <taxon>Duplodnaviria</taxon>
        <taxon>Heunggongvirae</taxon>
        <taxon>Uroviricota</taxon>
        <taxon>Caudoviricetes</taxon>
        <taxon>Peduoviridae</taxon>
        <taxon>Maltschvirus</taxon>
        <taxon>Maltschvirus maltsch</taxon>
    </lineage>
</organism>
<dbReference type="EMBL" id="LR796498">
    <property type="protein sequence ID" value="CAB4148729.1"/>
    <property type="molecule type" value="Genomic_DNA"/>
</dbReference>
<protein>
    <submittedName>
        <fullName evidence="4">Major_cap_HK97, phage major capsid protein, HK97 family</fullName>
    </submittedName>
</protein>
<dbReference type="InterPro" id="IPR054612">
    <property type="entry name" value="Phage_capsid-like_C"/>
</dbReference>
<evidence type="ECO:0000259" key="3">
    <source>
        <dbReference type="Pfam" id="PF05065"/>
    </source>
</evidence>
<dbReference type="Pfam" id="PF05065">
    <property type="entry name" value="Phage_capsid"/>
    <property type="match status" value="1"/>
</dbReference>
<dbReference type="InterPro" id="IPR024455">
    <property type="entry name" value="Phage_capsid"/>
</dbReference>
<dbReference type="SUPFAM" id="SSF56563">
    <property type="entry name" value="Major capsid protein gp5"/>
    <property type="match status" value="1"/>
</dbReference>